<feature type="chain" id="PRO_5047483527" evidence="1">
    <location>
        <begin position="16"/>
        <end position="279"/>
    </location>
</feature>
<keyword evidence="3" id="KW-1185">Reference proteome</keyword>
<evidence type="ECO:0000256" key="1">
    <source>
        <dbReference type="SAM" id="SignalP"/>
    </source>
</evidence>
<accession>A0ABR4CRE7</accession>
<evidence type="ECO:0000313" key="3">
    <source>
        <dbReference type="Proteomes" id="UP001595075"/>
    </source>
</evidence>
<comment type="caution">
    <text evidence="2">The sequence shown here is derived from an EMBL/GenBank/DDBJ whole genome shotgun (WGS) entry which is preliminary data.</text>
</comment>
<organism evidence="2 3">
    <name type="scientific">Oculimacula yallundae</name>
    <dbReference type="NCBI Taxonomy" id="86028"/>
    <lineage>
        <taxon>Eukaryota</taxon>
        <taxon>Fungi</taxon>
        <taxon>Dikarya</taxon>
        <taxon>Ascomycota</taxon>
        <taxon>Pezizomycotina</taxon>
        <taxon>Leotiomycetes</taxon>
        <taxon>Helotiales</taxon>
        <taxon>Ploettnerulaceae</taxon>
        <taxon>Oculimacula</taxon>
    </lineage>
</organism>
<proteinExistence type="predicted"/>
<protein>
    <submittedName>
        <fullName evidence="2">Uncharacterized protein</fullName>
    </submittedName>
</protein>
<keyword evidence="1" id="KW-0732">Signal</keyword>
<gene>
    <name evidence="2" type="ORF">VTL71DRAFT_13011</name>
</gene>
<evidence type="ECO:0000313" key="2">
    <source>
        <dbReference type="EMBL" id="KAL2071776.1"/>
    </source>
</evidence>
<feature type="signal peptide" evidence="1">
    <location>
        <begin position="1"/>
        <end position="15"/>
    </location>
</feature>
<dbReference type="Proteomes" id="UP001595075">
    <property type="component" value="Unassembled WGS sequence"/>
</dbReference>
<reference evidence="2 3" key="1">
    <citation type="journal article" date="2024" name="Commun. Biol.">
        <title>Comparative genomic analysis of thermophilic fungi reveals convergent evolutionary adaptations and gene losses.</title>
        <authorList>
            <person name="Steindorff A.S."/>
            <person name="Aguilar-Pontes M.V."/>
            <person name="Robinson A.J."/>
            <person name="Andreopoulos B."/>
            <person name="LaButti K."/>
            <person name="Kuo A."/>
            <person name="Mondo S."/>
            <person name="Riley R."/>
            <person name="Otillar R."/>
            <person name="Haridas S."/>
            <person name="Lipzen A."/>
            <person name="Grimwood J."/>
            <person name="Schmutz J."/>
            <person name="Clum A."/>
            <person name="Reid I.D."/>
            <person name="Moisan M.C."/>
            <person name="Butler G."/>
            <person name="Nguyen T.T.M."/>
            <person name="Dewar K."/>
            <person name="Conant G."/>
            <person name="Drula E."/>
            <person name="Henrissat B."/>
            <person name="Hansel C."/>
            <person name="Singer S."/>
            <person name="Hutchinson M.I."/>
            <person name="de Vries R.P."/>
            <person name="Natvig D.O."/>
            <person name="Powell A.J."/>
            <person name="Tsang A."/>
            <person name="Grigoriev I.V."/>
        </authorList>
    </citation>
    <scope>NUCLEOTIDE SEQUENCE [LARGE SCALE GENOMIC DNA]</scope>
    <source>
        <strain evidence="2 3">CBS 494.80</strain>
    </source>
</reference>
<dbReference type="EMBL" id="JAZHXI010000005">
    <property type="protein sequence ID" value="KAL2071776.1"/>
    <property type="molecule type" value="Genomic_DNA"/>
</dbReference>
<name>A0ABR4CRE7_9HELO</name>
<sequence length="279" mass="29487">MRSTIILQLLATVVATDVIATCARDNCLRAIIATRKPGPSVASADCSSFIKGTTAHALPTYATACSGSARYASACSCMGITKALTSPTPTPTPTKDCSAFYLKIQGATNPNIVYAVLSSAENSYINSFTGSPTQAAQFTLTTSGLLLNNGHIAAMEKNTNLGTIFFPTDPASSNRVSLKCTRSAEDILSCVGNKAATNMVEVCPGTHELIWLLCFDWGQTVLVTRTCTSPRKHTFRLGMVGITLSLMSRPELSSPNKAPCCFSASLSSSQVRPVARLEL</sequence>